<protein>
    <submittedName>
        <fullName evidence="2">Uncharacterized protein</fullName>
    </submittedName>
</protein>
<evidence type="ECO:0000256" key="1">
    <source>
        <dbReference type="SAM" id="MobiDB-lite"/>
    </source>
</evidence>
<dbReference type="EMBL" id="GAIX01014613">
    <property type="protein sequence ID" value="JAA77947.1"/>
    <property type="molecule type" value="Transcribed_RNA"/>
</dbReference>
<name>S4PRL6_9NEOP</name>
<sequence>MLCCFSNGSALFAICGSATLSPFPRSKNTWSLNGVAGGGKSLSEPSRSTRRPRTEPGLDSFPALASSAAFSNFLILSPTPFDSAVFASLSALPSPSGLLELFESLTLILLSVI</sequence>
<feature type="region of interest" description="Disordered" evidence="1">
    <location>
        <begin position="34"/>
        <end position="57"/>
    </location>
</feature>
<organism evidence="2">
    <name type="scientific">Pararge aegeria</name>
    <name type="common">speckled wood butterfly</name>
    <dbReference type="NCBI Taxonomy" id="116150"/>
    <lineage>
        <taxon>Eukaryota</taxon>
        <taxon>Metazoa</taxon>
        <taxon>Ecdysozoa</taxon>
        <taxon>Arthropoda</taxon>
        <taxon>Hexapoda</taxon>
        <taxon>Insecta</taxon>
        <taxon>Pterygota</taxon>
        <taxon>Neoptera</taxon>
        <taxon>Endopterygota</taxon>
        <taxon>Lepidoptera</taxon>
        <taxon>Glossata</taxon>
        <taxon>Ditrysia</taxon>
        <taxon>Papilionoidea</taxon>
        <taxon>Nymphalidae</taxon>
        <taxon>Satyrinae</taxon>
        <taxon>Satyrini</taxon>
        <taxon>Parargina</taxon>
        <taxon>Pararge</taxon>
    </lineage>
</organism>
<reference evidence="2" key="1">
    <citation type="journal article" date="2013" name="BMC Genomics">
        <title>Unscrambling butterfly oogenesis.</title>
        <authorList>
            <person name="Carter J.M."/>
            <person name="Baker S.C."/>
            <person name="Pink R."/>
            <person name="Carter D.R."/>
            <person name="Collins A."/>
            <person name="Tomlin J."/>
            <person name="Gibbs M."/>
            <person name="Breuker C.J."/>
        </authorList>
    </citation>
    <scope>NUCLEOTIDE SEQUENCE</scope>
    <source>
        <tissue evidence="2">Ovary</tissue>
    </source>
</reference>
<evidence type="ECO:0000313" key="2">
    <source>
        <dbReference type="EMBL" id="JAA77947.1"/>
    </source>
</evidence>
<feature type="non-terminal residue" evidence="2">
    <location>
        <position position="113"/>
    </location>
</feature>
<dbReference type="AlphaFoldDB" id="S4PRL6"/>
<accession>S4PRL6</accession>
<reference evidence="2" key="2">
    <citation type="submission" date="2013-05" db="EMBL/GenBank/DDBJ databases">
        <authorList>
            <person name="Carter J.-M."/>
            <person name="Baker S.C."/>
            <person name="Pink R."/>
            <person name="Carter D.R.F."/>
            <person name="Collins A."/>
            <person name="Tomlin J."/>
            <person name="Gibbs M."/>
            <person name="Breuker C.J."/>
        </authorList>
    </citation>
    <scope>NUCLEOTIDE SEQUENCE</scope>
    <source>
        <tissue evidence="2">Ovary</tissue>
    </source>
</reference>
<proteinExistence type="predicted"/>